<dbReference type="GO" id="GO:0016887">
    <property type="term" value="F:ATP hydrolysis activity"/>
    <property type="evidence" value="ECO:0007669"/>
    <property type="project" value="InterPro"/>
</dbReference>
<dbReference type="AlphaFoldDB" id="A0AAP2W7Y4"/>
<comment type="caution">
    <text evidence="6">The sequence shown here is derived from an EMBL/GenBank/DDBJ whole genome shotgun (WGS) entry which is preliminary data.</text>
</comment>
<evidence type="ECO:0000313" key="7">
    <source>
        <dbReference type="Proteomes" id="UP001320159"/>
    </source>
</evidence>
<dbReference type="PANTHER" id="PTHR43335">
    <property type="entry name" value="ABC TRANSPORTER, ATP-BINDING PROTEIN"/>
    <property type="match status" value="1"/>
</dbReference>
<sequence>MDNNDLVISTNGLTKAYNGVQALKSLDLKVRKNSIFGFLGPNGAGKSTTIKLLLGLIKPTAGSGNVFGMDIVKESTLIRKRIGYLAQDPRYYDYMSARETLRFTARFFYSGPKNEIENKIDDTLELVGLDDKADRPIKGFSGGERQRLGIAQAQINDPDLLILDEPAASLDPMGRRDVLEIMEKLREKTTIFYSTHILSDVQRVSDTVAILNRGELVAQAPIEELLQGNGNAVYSLVLKGDAANARSVLTGQPWVSLVNTVSSNGSTSINVTVTDDSIAEDRLLRLVLEDKSVQVKEFGKKRYELEEIFMNIVGGKNNV</sequence>
<dbReference type="SUPFAM" id="SSF52540">
    <property type="entry name" value="P-loop containing nucleoside triphosphate hydrolases"/>
    <property type="match status" value="1"/>
</dbReference>
<dbReference type="InterPro" id="IPR003593">
    <property type="entry name" value="AAA+_ATPase"/>
</dbReference>
<keyword evidence="2" id="KW-0813">Transport</keyword>
<keyword evidence="4 6" id="KW-0067">ATP-binding</keyword>
<dbReference type="InterPro" id="IPR027417">
    <property type="entry name" value="P-loop_NTPase"/>
</dbReference>
<evidence type="ECO:0000313" key="6">
    <source>
        <dbReference type="EMBL" id="MCD1295541.1"/>
    </source>
</evidence>
<evidence type="ECO:0000256" key="4">
    <source>
        <dbReference type="ARBA" id="ARBA00022840"/>
    </source>
</evidence>
<dbReference type="PROSITE" id="PS50893">
    <property type="entry name" value="ABC_TRANSPORTER_2"/>
    <property type="match status" value="1"/>
</dbReference>
<evidence type="ECO:0000256" key="1">
    <source>
        <dbReference type="ARBA" id="ARBA00005417"/>
    </source>
</evidence>
<evidence type="ECO:0000259" key="5">
    <source>
        <dbReference type="PROSITE" id="PS50893"/>
    </source>
</evidence>
<dbReference type="RefSeq" id="WP_230742397.1">
    <property type="nucleotide sequence ID" value="NZ_PGCK01000009.1"/>
</dbReference>
<dbReference type="EMBL" id="PGCK01000009">
    <property type="protein sequence ID" value="MCD1295541.1"/>
    <property type="molecule type" value="Genomic_DNA"/>
</dbReference>
<protein>
    <submittedName>
        <fullName evidence="6">ABC transporter ATP-binding protein</fullName>
    </submittedName>
</protein>
<feature type="domain" description="ABC transporter" evidence="5">
    <location>
        <begin position="8"/>
        <end position="238"/>
    </location>
</feature>
<keyword evidence="7" id="KW-1185">Reference proteome</keyword>
<comment type="similarity">
    <text evidence="1">Belongs to the ABC transporter superfamily.</text>
</comment>
<keyword evidence="3" id="KW-0547">Nucleotide-binding</keyword>
<dbReference type="Gene3D" id="3.40.50.300">
    <property type="entry name" value="P-loop containing nucleotide triphosphate hydrolases"/>
    <property type="match status" value="1"/>
</dbReference>
<dbReference type="Pfam" id="PF00005">
    <property type="entry name" value="ABC_tran"/>
    <property type="match status" value="1"/>
</dbReference>
<name>A0AAP2W7Y4_9EURY</name>
<dbReference type="Proteomes" id="UP001320159">
    <property type="component" value="Unassembled WGS sequence"/>
</dbReference>
<evidence type="ECO:0000256" key="2">
    <source>
        <dbReference type="ARBA" id="ARBA00022448"/>
    </source>
</evidence>
<gene>
    <name evidence="6" type="ORF">CUJ83_11075</name>
</gene>
<evidence type="ECO:0000256" key="3">
    <source>
        <dbReference type="ARBA" id="ARBA00022741"/>
    </source>
</evidence>
<accession>A0AAP2W7Y4</accession>
<reference evidence="6 7" key="1">
    <citation type="submission" date="2017-11" db="EMBL/GenBank/DDBJ databases">
        <title>Isolation and Characterization of Family Methanocellaceae Species from Potential Methane Hydrate Area Offshore Southwestern Taiwan.</title>
        <authorList>
            <person name="Zhang W.-L."/>
            <person name="Chen W.-C."/>
            <person name="Lai M.-C."/>
            <person name="Chen S.-C."/>
        </authorList>
    </citation>
    <scope>NUCLEOTIDE SEQUENCE [LARGE SCALE GENOMIC DNA]</scope>
    <source>
        <strain evidence="6 7">CWC-04</strain>
    </source>
</reference>
<proteinExistence type="inferred from homology"/>
<dbReference type="PANTHER" id="PTHR43335:SF4">
    <property type="entry name" value="ABC TRANSPORTER, ATP-BINDING PROTEIN"/>
    <property type="match status" value="1"/>
</dbReference>
<organism evidence="6 7">
    <name type="scientific">Methanooceanicella nereidis</name>
    <dbReference type="NCBI Taxonomy" id="2052831"/>
    <lineage>
        <taxon>Archaea</taxon>
        <taxon>Methanobacteriati</taxon>
        <taxon>Methanobacteriota</taxon>
        <taxon>Stenosarchaea group</taxon>
        <taxon>Methanomicrobia</taxon>
        <taxon>Methanocellales</taxon>
        <taxon>Methanocellaceae</taxon>
        <taxon>Methanooceanicella</taxon>
    </lineage>
</organism>
<dbReference type="SMART" id="SM00382">
    <property type="entry name" value="AAA"/>
    <property type="match status" value="1"/>
</dbReference>
<dbReference type="GO" id="GO:0005524">
    <property type="term" value="F:ATP binding"/>
    <property type="evidence" value="ECO:0007669"/>
    <property type="project" value="UniProtKB-KW"/>
</dbReference>
<dbReference type="InterPro" id="IPR003439">
    <property type="entry name" value="ABC_transporter-like_ATP-bd"/>
</dbReference>